<evidence type="ECO:0000256" key="1">
    <source>
        <dbReference type="RuleBase" id="RU366020"/>
    </source>
</evidence>
<keyword evidence="4" id="KW-1185">Reference proteome</keyword>
<comment type="catalytic activity">
    <reaction evidence="1">
        <text>O-phospho-L-threonyl-[protein] + H2O = L-threonyl-[protein] + phosphate</text>
        <dbReference type="Rhea" id="RHEA:47004"/>
        <dbReference type="Rhea" id="RHEA-COMP:11060"/>
        <dbReference type="Rhea" id="RHEA-COMP:11605"/>
        <dbReference type="ChEBI" id="CHEBI:15377"/>
        <dbReference type="ChEBI" id="CHEBI:30013"/>
        <dbReference type="ChEBI" id="CHEBI:43474"/>
        <dbReference type="ChEBI" id="CHEBI:61977"/>
        <dbReference type="EC" id="3.1.3.16"/>
    </reaction>
</comment>
<dbReference type="InterPro" id="IPR001932">
    <property type="entry name" value="PPM-type_phosphatase-like_dom"/>
</dbReference>
<dbReference type="SMART" id="SM00332">
    <property type="entry name" value="PP2Cc"/>
    <property type="match status" value="1"/>
</dbReference>
<dbReference type="AlphaFoldDB" id="A0AAU9IYP4"/>
<dbReference type="Gene3D" id="3.60.40.10">
    <property type="entry name" value="PPM-type phosphatase domain"/>
    <property type="match status" value="1"/>
</dbReference>
<keyword evidence="1" id="KW-0460">Magnesium</keyword>
<dbReference type="GO" id="GO:0046872">
    <property type="term" value="F:metal ion binding"/>
    <property type="evidence" value="ECO:0007669"/>
    <property type="project" value="UniProtKB-UniRule"/>
</dbReference>
<keyword evidence="1" id="KW-0378">Hydrolase</keyword>
<comment type="caution">
    <text evidence="3">The sequence shown here is derived from an EMBL/GenBank/DDBJ whole genome shotgun (WGS) entry which is preliminary data.</text>
</comment>
<dbReference type="PROSITE" id="PS51746">
    <property type="entry name" value="PPM_2"/>
    <property type="match status" value="1"/>
</dbReference>
<dbReference type="EMBL" id="CAJZBQ010000016">
    <property type="protein sequence ID" value="CAG9316811.1"/>
    <property type="molecule type" value="Genomic_DNA"/>
</dbReference>
<dbReference type="GO" id="GO:0004722">
    <property type="term" value="F:protein serine/threonine phosphatase activity"/>
    <property type="evidence" value="ECO:0007669"/>
    <property type="project" value="UniProtKB-EC"/>
</dbReference>
<comment type="similarity">
    <text evidence="1">Belongs to the PP2C family.</text>
</comment>
<keyword evidence="1" id="KW-0464">Manganese</keyword>
<dbReference type="PANTHER" id="PTHR12320">
    <property type="entry name" value="PROTEIN PHOSPHATASE 2C"/>
    <property type="match status" value="1"/>
</dbReference>
<comment type="catalytic activity">
    <reaction evidence="1">
        <text>O-phospho-L-seryl-[protein] + H2O = L-seryl-[protein] + phosphate</text>
        <dbReference type="Rhea" id="RHEA:20629"/>
        <dbReference type="Rhea" id="RHEA-COMP:9863"/>
        <dbReference type="Rhea" id="RHEA-COMP:11604"/>
        <dbReference type="ChEBI" id="CHEBI:15377"/>
        <dbReference type="ChEBI" id="CHEBI:29999"/>
        <dbReference type="ChEBI" id="CHEBI:43474"/>
        <dbReference type="ChEBI" id="CHEBI:83421"/>
        <dbReference type="EC" id="3.1.3.16"/>
    </reaction>
</comment>
<evidence type="ECO:0000313" key="4">
    <source>
        <dbReference type="Proteomes" id="UP001162131"/>
    </source>
</evidence>
<accession>A0AAU9IYP4</accession>
<dbReference type="SUPFAM" id="SSF81606">
    <property type="entry name" value="PP2C-like"/>
    <property type="match status" value="1"/>
</dbReference>
<dbReference type="InterPro" id="IPR039123">
    <property type="entry name" value="PPTC7"/>
</dbReference>
<keyword evidence="1" id="KW-0904">Protein phosphatase</keyword>
<gene>
    <name evidence="3" type="ORF">BSTOLATCC_MIC16911</name>
</gene>
<dbReference type="EC" id="3.1.3.16" evidence="1"/>
<comment type="cofactor">
    <cofactor evidence="1">
        <name>Mn(2+)</name>
        <dbReference type="ChEBI" id="CHEBI:29035"/>
    </cofactor>
</comment>
<evidence type="ECO:0000313" key="3">
    <source>
        <dbReference type="EMBL" id="CAG9316811.1"/>
    </source>
</evidence>
<feature type="domain" description="PPM-type phosphatase" evidence="2">
    <location>
        <begin position="145"/>
        <end position="408"/>
    </location>
</feature>
<protein>
    <recommendedName>
        <fullName evidence="1">Protein phosphatase</fullName>
        <ecNumber evidence="1">3.1.3.16</ecNumber>
    </recommendedName>
</protein>
<dbReference type="InterPro" id="IPR036457">
    <property type="entry name" value="PPM-type-like_dom_sf"/>
</dbReference>
<reference evidence="3" key="1">
    <citation type="submission" date="2021-09" db="EMBL/GenBank/DDBJ databases">
        <authorList>
            <consortium name="AG Swart"/>
            <person name="Singh M."/>
            <person name="Singh A."/>
            <person name="Seah K."/>
            <person name="Emmerich C."/>
        </authorList>
    </citation>
    <scope>NUCLEOTIDE SEQUENCE</scope>
    <source>
        <strain evidence="3">ATCC30299</strain>
    </source>
</reference>
<name>A0AAU9IYP4_9CILI</name>
<dbReference type="Proteomes" id="UP001162131">
    <property type="component" value="Unassembled WGS sequence"/>
</dbReference>
<sequence>MIIAQNSIAQYLNNCQIKIKNAFKYYQARQNRLKGKQLVRIFISKNDTLEPIFLIGNFTNPPWRVKLPLAYSLSYKEYFIELWLSIGNQFRLLRKGTSFAIPNFPQIAENILNMEKGSISNIILFRNTSLRKPLPYHHTDNLVLKTGAYSEGKSHLKNEDAYFTTAHCIGVADGVGGWNQYGVSSKDFANEFMQNCKKFAEKSKFLQIKKCAEEAFKNINSGGSAAWILANLEKNKLKISNLGDCGIMTIRKVNGNPRIIFQSSPQEHFFNTPYQISRELSLTQIQQLKEKLSNEKYIEVMEQMKNIIKDSLWDSDDYCLKVKAGDLIIMASDGLWDNVFPKEILAFLSKYKEGNYNPIELANLLGRYAYFKSKSKLFSPFEERVKKNYGNGWTGGKPDDVTVVVASVA</sequence>
<keyword evidence="1" id="KW-0479">Metal-binding</keyword>
<organism evidence="3 4">
    <name type="scientific">Blepharisma stoltei</name>
    <dbReference type="NCBI Taxonomy" id="1481888"/>
    <lineage>
        <taxon>Eukaryota</taxon>
        <taxon>Sar</taxon>
        <taxon>Alveolata</taxon>
        <taxon>Ciliophora</taxon>
        <taxon>Postciliodesmatophora</taxon>
        <taxon>Heterotrichea</taxon>
        <taxon>Heterotrichida</taxon>
        <taxon>Blepharismidae</taxon>
        <taxon>Blepharisma</taxon>
    </lineage>
</organism>
<proteinExistence type="inferred from homology"/>
<evidence type="ECO:0000259" key="2">
    <source>
        <dbReference type="PROSITE" id="PS51746"/>
    </source>
</evidence>
<dbReference type="PANTHER" id="PTHR12320:SF1">
    <property type="entry name" value="PROTEIN PHOSPHATASE PTC7 HOMOLOG"/>
    <property type="match status" value="1"/>
</dbReference>
<comment type="cofactor">
    <cofactor evidence="1">
        <name>Mg(2+)</name>
        <dbReference type="ChEBI" id="CHEBI:18420"/>
    </cofactor>
</comment>